<reference evidence="4 6" key="1">
    <citation type="submission" date="2008-03" db="EMBL/GenBank/DDBJ databases">
        <title>Annotation of Ixodes scapularis.</title>
        <authorList>
            <consortium name="Ixodes scapularis Genome Project Consortium"/>
            <person name="Caler E."/>
            <person name="Hannick L.I."/>
            <person name="Bidwell S."/>
            <person name="Joardar V."/>
            <person name="Thiagarajan M."/>
            <person name="Amedeo P."/>
            <person name="Galinsky K.J."/>
            <person name="Schobel S."/>
            <person name="Inman J."/>
            <person name="Hostetler J."/>
            <person name="Miller J."/>
            <person name="Hammond M."/>
            <person name="Megy K."/>
            <person name="Lawson D."/>
            <person name="Kodira C."/>
            <person name="Sutton G."/>
            <person name="Meyer J."/>
            <person name="Hill C.A."/>
            <person name="Birren B."/>
            <person name="Nene V."/>
            <person name="Collins F."/>
            <person name="Alarcon-Chaidez F."/>
            <person name="Wikel S."/>
            <person name="Strausberg R."/>
        </authorList>
    </citation>
    <scope>NUCLEOTIDE SEQUENCE [LARGE SCALE GENOMIC DNA]</scope>
    <source>
        <strain evidence="6">Wikel</strain>
        <strain evidence="4">Wikel colony</strain>
    </source>
</reference>
<dbReference type="AlphaFoldDB" id="B7P203"/>
<dbReference type="GO" id="GO:0005737">
    <property type="term" value="C:cytoplasm"/>
    <property type="evidence" value="ECO:0000318"/>
    <property type="project" value="GO_Central"/>
</dbReference>
<reference evidence="5" key="2">
    <citation type="submission" date="2020-05" db="UniProtKB">
        <authorList>
            <consortium name="EnsemblMetazoa"/>
        </authorList>
    </citation>
    <scope>IDENTIFICATION</scope>
    <source>
        <strain evidence="5">wikel</strain>
    </source>
</reference>
<dbReference type="SUPFAM" id="SSF52540">
    <property type="entry name" value="P-loop containing nucleoside triphosphate hydrolases"/>
    <property type="match status" value="1"/>
</dbReference>
<dbReference type="Pfam" id="PF00685">
    <property type="entry name" value="Sulfotransfer_1"/>
    <property type="match status" value="1"/>
</dbReference>
<evidence type="ECO:0000313" key="6">
    <source>
        <dbReference type="Proteomes" id="UP000001555"/>
    </source>
</evidence>
<dbReference type="InParanoid" id="B7P203"/>
<evidence type="ECO:0000313" key="5">
    <source>
        <dbReference type="EnsemblMetazoa" id="ISCW016095-PA"/>
    </source>
</evidence>
<sequence>MSAHAYQIVEGLHVSNFFHEDNIRSAMAYRPRDGDILVVGYPKSGTAWLQRIVYSILNDGRPPSDDTEAFIKDAMLEVFGGEAAANLPRIGAIRCHLPFDMAPFSPAAKYVFICRNPYDVCVSFFHHTKRVPAYGFKDGKFDDFLTMFLDGKVDFGDYFSHLLSWYEHLNAPNVFMVTYEDLKADTKGKVLKIADFLGDEHGRRLRTNADVLNSVMEAISFSGMKESETHERAKSFYDRMLNLPQEYVPKTLPNFSGGAGSDVRKPITGNLFRKGIVGDWREHFSEDDVARMKEWIALKTGSSRVMELWKNVDLP</sequence>
<organism>
    <name type="scientific">Ixodes scapularis</name>
    <name type="common">Black-legged tick</name>
    <name type="synonym">Deer tick</name>
    <dbReference type="NCBI Taxonomy" id="6945"/>
    <lineage>
        <taxon>Eukaryota</taxon>
        <taxon>Metazoa</taxon>
        <taxon>Ecdysozoa</taxon>
        <taxon>Arthropoda</taxon>
        <taxon>Chelicerata</taxon>
        <taxon>Arachnida</taxon>
        <taxon>Acari</taxon>
        <taxon>Parasitiformes</taxon>
        <taxon>Ixodida</taxon>
        <taxon>Ixodoidea</taxon>
        <taxon>Ixodidae</taxon>
        <taxon>Ixodinae</taxon>
        <taxon>Ixodes</taxon>
    </lineage>
</organism>
<dbReference type="VEuPathDB" id="VectorBase:ISCW016095"/>
<dbReference type="Gene3D" id="3.40.50.300">
    <property type="entry name" value="P-loop containing nucleotide triphosphate hydrolases"/>
    <property type="match status" value="1"/>
</dbReference>
<dbReference type="FunCoup" id="B7P203">
    <property type="interactions" value="6"/>
</dbReference>
<dbReference type="GO" id="GO:0051923">
    <property type="term" value="P:sulfation"/>
    <property type="evidence" value="ECO:0000318"/>
    <property type="project" value="GO_Central"/>
</dbReference>
<dbReference type="EMBL" id="DS619513">
    <property type="protein sequence ID" value="EEC00624.1"/>
    <property type="molecule type" value="Genomic_DNA"/>
</dbReference>
<keyword evidence="2 4" id="KW-0808">Transferase</keyword>
<protein>
    <submittedName>
        <fullName evidence="4 5">Sulfotransferase, putative</fullName>
        <ecNumber evidence="4">2.8.2.2</ecNumber>
    </submittedName>
</protein>
<evidence type="ECO:0000259" key="3">
    <source>
        <dbReference type="Pfam" id="PF00685"/>
    </source>
</evidence>
<name>B7P203_IXOSC</name>
<dbReference type="HOGENOM" id="CLU_027239_2_0_1"/>
<dbReference type="PANTHER" id="PTHR11783">
    <property type="entry name" value="SULFOTRANSFERASE SULT"/>
    <property type="match status" value="1"/>
</dbReference>
<dbReference type="GO" id="GO:0004027">
    <property type="term" value="F:alcohol sulfotransferase activity"/>
    <property type="evidence" value="ECO:0007669"/>
    <property type="project" value="UniProtKB-EC"/>
</dbReference>
<keyword evidence="6" id="KW-1185">Reference proteome</keyword>
<proteinExistence type="inferred from homology"/>
<dbReference type="EC" id="2.8.2.2" evidence="4"/>
<accession>B7P203</accession>
<dbReference type="PaxDb" id="6945-B7P203"/>
<dbReference type="GO" id="GO:0008146">
    <property type="term" value="F:sulfotransferase activity"/>
    <property type="evidence" value="ECO:0000318"/>
    <property type="project" value="GO_Central"/>
</dbReference>
<feature type="domain" description="Sulfotransferase" evidence="3">
    <location>
        <begin position="33"/>
        <end position="234"/>
    </location>
</feature>
<dbReference type="EnsemblMetazoa" id="ISCW016095-RA">
    <property type="protein sequence ID" value="ISCW016095-PA"/>
    <property type="gene ID" value="ISCW016095"/>
</dbReference>
<evidence type="ECO:0000256" key="2">
    <source>
        <dbReference type="ARBA" id="ARBA00022679"/>
    </source>
</evidence>
<dbReference type="Proteomes" id="UP000001555">
    <property type="component" value="Unassembled WGS sequence"/>
</dbReference>
<dbReference type="InterPro" id="IPR000863">
    <property type="entry name" value="Sulfotransferase_dom"/>
</dbReference>
<dbReference type="EMBL" id="ABJB010287000">
    <property type="status" value="NOT_ANNOTATED_CDS"/>
    <property type="molecule type" value="Genomic_DNA"/>
</dbReference>
<evidence type="ECO:0000256" key="1">
    <source>
        <dbReference type="ARBA" id="ARBA00005771"/>
    </source>
</evidence>
<evidence type="ECO:0000313" key="4">
    <source>
        <dbReference type="EMBL" id="EEC00624.1"/>
    </source>
</evidence>
<dbReference type="VEuPathDB" id="VectorBase:ISCI016095"/>
<comment type="similarity">
    <text evidence="1">Belongs to the sulfotransferase 1 family.</text>
</comment>
<gene>
    <name evidence="4" type="ORF">IscW_ISCW016095</name>
</gene>
<dbReference type="InterPro" id="IPR027417">
    <property type="entry name" value="P-loop_NTPase"/>
</dbReference>